<dbReference type="PANTHER" id="PTHR31377:SF0">
    <property type="entry name" value="AGMATINE DEIMINASE-RELATED"/>
    <property type="match status" value="1"/>
</dbReference>
<comment type="caution">
    <text evidence="2">The sequence shown here is derived from an EMBL/GenBank/DDBJ whole genome shotgun (WGS) entry which is preliminary data.</text>
</comment>
<reference evidence="2 3" key="1">
    <citation type="journal article" date="2012" name="J. Bacteriol.">
        <title>Draft Genome Sequence of Cecembia lonarensis Strain LW9T, Isolated from Lonar Lake, a Haloalkaline Lake in India.</title>
        <authorList>
            <person name="Shivaji S."/>
            <person name="Ara S."/>
            <person name="Singh A."/>
            <person name="Pinnaka A.K."/>
        </authorList>
    </citation>
    <scope>NUCLEOTIDE SEQUENCE [LARGE SCALE GENOMIC DNA]</scope>
    <source>
        <strain evidence="2 3">LW9</strain>
    </source>
</reference>
<sequence>MTPEWTKNIIYFSSLLSSKEEFNPFFEVLSGIFKAQKIPFQLLPKTNDIWARDYMPIQIERDDFLEYRYDPDYLLSTRKQDRGSKTYPDLVCDALGLKTRKTDLILDGGNVINSSTCLIMTDKVVRENRYRYSKKALIATLHEEFKAEKVILTPWDRLDYLGHIDGVLRFIDEETVLINDCYKDDFDLIRLLRKNGLKTEFLNYNVKKSYKDNWAYINFLQTEDIMIIPTLGTDEDEQALNQLAQFYLGYHKNNKIIPLRSEAVIQYGGALNCISWTVDAF</sequence>
<dbReference type="RefSeq" id="WP_009185760.1">
    <property type="nucleotide sequence ID" value="NZ_AMGM01000046.1"/>
</dbReference>
<dbReference type="OrthoDB" id="7871381at2"/>
<evidence type="ECO:0000256" key="1">
    <source>
        <dbReference type="ARBA" id="ARBA00022801"/>
    </source>
</evidence>
<keyword evidence="1" id="KW-0378">Hydrolase</keyword>
<dbReference type="Gene3D" id="3.75.10.10">
    <property type="entry name" value="L-arginine/glycine Amidinotransferase, Chain A"/>
    <property type="match status" value="1"/>
</dbReference>
<protein>
    <submittedName>
        <fullName evidence="2">Agmatine deiminase</fullName>
    </submittedName>
</protein>
<gene>
    <name evidence="2" type="ORF">B879_02738</name>
</gene>
<dbReference type="InterPro" id="IPR007466">
    <property type="entry name" value="Peptidyl-Arg-deiminase_porph"/>
</dbReference>
<dbReference type="SUPFAM" id="SSF55909">
    <property type="entry name" value="Pentein"/>
    <property type="match status" value="1"/>
</dbReference>
<dbReference type="PANTHER" id="PTHR31377">
    <property type="entry name" value="AGMATINE DEIMINASE-RELATED"/>
    <property type="match status" value="1"/>
</dbReference>
<dbReference type="AlphaFoldDB" id="K1L8Z9"/>
<evidence type="ECO:0000313" key="3">
    <source>
        <dbReference type="Proteomes" id="UP000004478"/>
    </source>
</evidence>
<proteinExistence type="predicted"/>
<dbReference type="GO" id="GO:0009446">
    <property type="term" value="P:putrescine biosynthetic process"/>
    <property type="evidence" value="ECO:0007669"/>
    <property type="project" value="InterPro"/>
</dbReference>
<organism evidence="2 3">
    <name type="scientific">Cecembia lonarensis (strain CCUG 58316 / KCTC 22772 / LW9)</name>
    <dbReference type="NCBI Taxonomy" id="1225176"/>
    <lineage>
        <taxon>Bacteria</taxon>
        <taxon>Pseudomonadati</taxon>
        <taxon>Bacteroidota</taxon>
        <taxon>Cytophagia</taxon>
        <taxon>Cytophagales</taxon>
        <taxon>Cyclobacteriaceae</taxon>
        <taxon>Cecembia</taxon>
    </lineage>
</organism>
<dbReference type="Pfam" id="PF04371">
    <property type="entry name" value="PAD_porph"/>
    <property type="match status" value="1"/>
</dbReference>
<evidence type="ECO:0000313" key="2">
    <source>
        <dbReference type="EMBL" id="EKB48647.1"/>
    </source>
</evidence>
<accession>K1L8Z9</accession>
<dbReference type="EMBL" id="AMGM01000046">
    <property type="protein sequence ID" value="EKB48647.1"/>
    <property type="molecule type" value="Genomic_DNA"/>
</dbReference>
<dbReference type="Proteomes" id="UP000004478">
    <property type="component" value="Unassembled WGS sequence"/>
</dbReference>
<dbReference type="GO" id="GO:0047632">
    <property type="term" value="F:agmatine deiminase activity"/>
    <property type="evidence" value="ECO:0007669"/>
    <property type="project" value="TreeGrafter"/>
</dbReference>
<name>K1L8Z9_CECL9</name>
<keyword evidence="3" id="KW-1185">Reference proteome</keyword>
<dbReference type="GO" id="GO:0004668">
    <property type="term" value="F:protein-arginine deiminase activity"/>
    <property type="evidence" value="ECO:0007669"/>
    <property type="project" value="InterPro"/>
</dbReference>